<dbReference type="InterPro" id="IPR046919">
    <property type="entry name" value="ABC-3C_CTD10"/>
</dbReference>
<sequence>MSHLDPDFVPIKPHGNWGDGGNDGCNPNSKHYYQIYSPLASTTPSPISEFNKAVTDYGKLIEKWGEVKGYSFVINDKFTQIPAPLQLNFQEFKEKEKISEGQIICSIQLQKLFMQLGEDTKLDVLGMYCIDETSDSDFEPTIVGELINYLIENTDSSFNFLMGSAPNFDEKITFNNLNPFLAARLLGNYAEVYKIDEFLAVQGDDLSQSLSLNINKIYKRVRESIPIDDEDQSSLIYFALVEALIPKYAIKDKRTKRSYTSIAEVIIAKYFSTCDVYEDPKRPSTT</sequence>
<dbReference type="RefSeq" id="WP_004826195.1">
    <property type="nucleotide sequence ID" value="NZ_KB849461.1"/>
</dbReference>
<dbReference type="Pfam" id="PF20275">
    <property type="entry name" value="CTD10"/>
    <property type="match status" value="1"/>
</dbReference>
<organism evidence="2 3">
    <name type="scientific">Acinetobacter bereziniae NIPH 3</name>
    <dbReference type="NCBI Taxonomy" id="1217651"/>
    <lineage>
        <taxon>Bacteria</taxon>
        <taxon>Pseudomonadati</taxon>
        <taxon>Pseudomonadota</taxon>
        <taxon>Gammaproteobacteria</taxon>
        <taxon>Moraxellales</taxon>
        <taxon>Moraxellaceae</taxon>
        <taxon>Acinetobacter</taxon>
    </lineage>
</organism>
<dbReference type="AlphaFoldDB" id="N8YEL3"/>
<evidence type="ECO:0000313" key="3">
    <source>
        <dbReference type="Proteomes" id="UP000013270"/>
    </source>
</evidence>
<evidence type="ECO:0000313" key="2">
    <source>
        <dbReference type="EMBL" id="ENV19759.1"/>
    </source>
</evidence>
<evidence type="ECO:0000259" key="1">
    <source>
        <dbReference type="Pfam" id="PF20275"/>
    </source>
</evidence>
<accession>N8YEL3</accession>
<gene>
    <name evidence="2" type="ORF">F963_04398</name>
</gene>
<dbReference type="HOGENOM" id="CLU_078787_0_0_6"/>
<proteinExistence type="predicted"/>
<feature type="domain" description="ABC-three component systems C-terminal" evidence="1">
    <location>
        <begin position="144"/>
        <end position="278"/>
    </location>
</feature>
<dbReference type="PATRIC" id="fig|1217651.3.peg.4341"/>
<dbReference type="EMBL" id="APPK01000059">
    <property type="protein sequence ID" value="ENV19759.1"/>
    <property type="molecule type" value="Genomic_DNA"/>
</dbReference>
<protein>
    <recommendedName>
        <fullName evidence="1">ABC-three component systems C-terminal domain-containing protein</fullName>
    </recommendedName>
</protein>
<name>N8YEL3_ACIBZ</name>
<dbReference type="Proteomes" id="UP000013270">
    <property type="component" value="Unassembled WGS sequence"/>
</dbReference>
<reference evidence="2 3" key="1">
    <citation type="submission" date="2013-02" db="EMBL/GenBank/DDBJ databases">
        <title>The Genome Sequence of Acinetobacter bereziniae NIPH 3.</title>
        <authorList>
            <consortium name="The Broad Institute Genome Sequencing Platform"/>
            <consortium name="The Broad Institute Genome Sequencing Center for Infectious Disease"/>
            <person name="Cerqueira G."/>
            <person name="Feldgarden M."/>
            <person name="Courvalin P."/>
            <person name="Perichon B."/>
            <person name="Grillot-Courvalin C."/>
            <person name="Clermont D."/>
            <person name="Rocha E."/>
            <person name="Yoon E.-J."/>
            <person name="Nemec A."/>
            <person name="Walker B."/>
            <person name="Young S.K."/>
            <person name="Zeng Q."/>
            <person name="Gargeya S."/>
            <person name="Fitzgerald M."/>
            <person name="Haas B."/>
            <person name="Abouelleil A."/>
            <person name="Alvarado L."/>
            <person name="Arachchi H.M."/>
            <person name="Berlin A.M."/>
            <person name="Chapman S.B."/>
            <person name="Dewar J."/>
            <person name="Goldberg J."/>
            <person name="Griggs A."/>
            <person name="Gujja S."/>
            <person name="Hansen M."/>
            <person name="Howarth C."/>
            <person name="Imamovic A."/>
            <person name="Larimer J."/>
            <person name="McCowan C."/>
            <person name="Murphy C."/>
            <person name="Neiman D."/>
            <person name="Pearson M."/>
            <person name="Priest M."/>
            <person name="Roberts A."/>
            <person name="Saif S."/>
            <person name="Shea T."/>
            <person name="Sisk P."/>
            <person name="Sykes S."/>
            <person name="Wortman J."/>
            <person name="Nusbaum C."/>
            <person name="Birren B."/>
        </authorList>
    </citation>
    <scope>NUCLEOTIDE SEQUENCE [LARGE SCALE GENOMIC DNA]</scope>
    <source>
        <strain evidence="2 3">NIPH 3</strain>
    </source>
</reference>
<comment type="caution">
    <text evidence="2">The sequence shown here is derived from an EMBL/GenBank/DDBJ whole genome shotgun (WGS) entry which is preliminary data.</text>
</comment>